<gene>
    <name evidence="2" type="ORF">SAMN05216268_1509</name>
</gene>
<dbReference type="AlphaFoldDB" id="A0A9X8R0I3"/>
<sequence length="91" mass="10028">MVFFRGGGWTTGDLDSHGLVARCLSRDFDAVVVAVHYRRAPEHPVPAPYEDCLAVARHVADHIDGYGAQHARLAVTELYTQLKHQLMAAMA</sequence>
<organism evidence="2 3">
    <name type="scientific">Streptomyces yunnanensis</name>
    <dbReference type="NCBI Taxonomy" id="156453"/>
    <lineage>
        <taxon>Bacteria</taxon>
        <taxon>Bacillati</taxon>
        <taxon>Actinomycetota</taxon>
        <taxon>Actinomycetes</taxon>
        <taxon>Kitasatosporales</taxon>
        <taxon>Streptomycetaceae</taxon>
        <taxon>Streptomyces</taxon>
    </lineage>
</organism>
<dbReference type="SUPFAM" id="SSF53474">
    <property type="entry name" value="alpha/beta-Hydrolases"/>
    <property type="match status" value="1"/>
</dbReference>
<dbReference type="GO" id="GO:0016787">
    <property type="term" value="F:hydrolase activity"/>
    <property type="evidence" value="ECO:0007669"/>
    <property type="project" value="InterPro"/>
</dbReference>
<dbReference type="InterPro" id="IPR013094">
    <property type="entry name" value="AB_hydrolase_3"/>
</dbReference>
<dbReference type="Proteomes" id="UP000184388">
    <property type="component" value="Unassembled WGS sequence"/>
</dbReference>
<reference evidence="3" key="1">
    <citation type="submission" date="2016-11" db="EMBL/GenBank/DDBJ databases">
        <authorList>
            <person name="Jaros S."/>
            <person name="Januszkiewicz K."/>
            <person name="Wedrychowicz H."/>
        </authorList>
    </citation>
    <scope>NUCLEOTIDE SEQUENCE [LARGE SCALE GENOMIC DNA]</scope>
    <source>
        <strain evidence="3">CGMCC 4.3555</strain>
    </source>
</reference>
<dbReference type="PANTHER" id="PTHR23024">
    <property type="entry name" value="ARYLACETAMIDE DEACETYLASE"/>
    <property type="match status" value="1"/>
</dbReference>
<protein>
    <submittedName>
        <fullName evidence="2">Acetyl esterase</fullName>
    </submittedName>
</protein>
<comment type="caution">
    <text evidence="2">The sequence shown here is derived from an EMBL/GenBank/DDBJ whole genome shotgun (WGS) entry which is preliminary data.</text>
</comment>
<name>A0A9X8R0I3_9ACTN</name>
<dbReference type="EMBL" id="FRBK01000050">
    <property type="protein sequence ID" value="SHN34963.1"/>
    <property type="molecule type" value="Genomic_DNA"/>
</dbReference>
<dbReference type="Pfam" id="PF07859">
    <property type="entry name" value="Abhydrolase_3"/>
    <property type="match status" value="1"/>
</dbReference>
<dbReference type="InterPro" id="IPR029058">
    <property type="entry name" value="AB_hydrolase_fold"/>
</dbReference>
<evidence type="ECO:0000313" key="2">
    <source>
        <dbReference type="EMBL" id="SHN34963.1"/>
    </source>
</evidence>
<proteinExistence type="predicted"/>
<feature type="domain" description="Alpha/beta hydrolase fold-3" evidence="1">
    <location>
        <begin position="1"/>
        <end position="75"/>
    </location>
</feature>
<evidence type="ECO:0000313" key="3">
    <source>
        <dbReference type="Proteomes" id="UP000184388"/>
    </source>
</evidence>
<accession>A0A9X8R0I3</accession>
<evidence type="ECO:0000259" key="1">
    <source>
        <dbReference type="Pfam" id="PF07859"/>
    </source>
</evidence>
<dbReference type="InterPro" id="IPR050466">
    <property type="entry name" value="Carboxylest/Gibb_receptor"/>
</dbReference>
<dbReference type="Gene3D" id="3.40.50.1820">
    <property type="entry name" value="alpha/beta hydrolase"/>
    <property type="match status" value="1"/>
</dbReference>
<dbReference type="PANTHER" id="PTHR23024:SF24">
    <property type="entry name" value="ALPHA_BETA HYDROLASE FOLD-3 DOMAIN-CONTAINING PROTEIN"/>
    <property type="match status" value="1"/>
</dbReference>